<dbReference type="Proteomes" id="UP001295444">
    <property type="component" value="Chromosome 08"/>
</dbReference>
<evidence type="ECO:0008006" key="5">
    <source>
        <dbReference type="Google" id="ProtNLM"/>
    </source>
</evidence>
<dbReference type="EMBL" id="OW240919">
    <property type="protein sequence ID" value="CAH2312202.1"/>
    <property type="molecule type" value="Genomic_DNA"/>
</dbReference>
<dbReference type="InterPro" id="IPR004244">
    <property type="entry name" value="Transposase_22"/>
</dbReference>
<dbReference type="PANTHER" id="PTHR11505">
    <property type="entry name" value="L1 TRANSPOSABLE ELEMENT-RELATED"/>
    <property type="match status" value="1"/>
</dbReference>
<comment type="similarity">
    <text evidence="1">Belongs to the transposase 22 family.</text>
</comment>
<evidence type="ECO:0000256" key="1">
    <source>
        <dbReference type="ARBA" id="ARBA00061640"/>
    </source>
</evidence>
<dbReference type="Gene3D" id="3.30.70.1820">
    <property type="entry name" value="L1 transposable element, RRM domain"/>
    <property type="match status" value="1"/>
</dbReference>
<dbReference type="FunFam" id="3.30.70.1820:FF:000002">
    <property type="entry name" value="LINE-1 retrotransposable element ORF1 protein"/>
    <property type="match status" value="1"/>
</dbReference>
<evidence type="ECO:0000313" key="3">
    <source>
        <dbReference type="EMBL" id="CAH2312202.1"/>
    </source>
</evidence>
<accession>A0AAD1SXC3</accession>
<feature type="compositionally biased region" description="Polar residues" evidence="2">
    <location>
        <begin position="1"/>
        <end position="10"/>
    </location>
</feature>
<evidence type="ECO:0000313" key="4">
    <source>
        <dbReference type="Proteomes" id="UP001295444"/>
    </source>
</evidence>
<name>A0AAD1SXC3_PELCU</name>
<proteinExistence type="inferred from homology"/>
<evidence type="ECO:0000256" key="2">
    <source>
        <dbReference type="SAM" id="MobiDB-lite"/>
    </source>
</evidence>
<feature type="compositionally biased region" description="Low complexity" evidence="2">
    <location>
        <begin position="47"/>
        <end position="59"/>
    </location>
</feature>
<feature type="region of interest" description="Disordered" evidence="2">
    <location>
        <begin position="1"/>
        <end position="66"/>
    </location>
</feature>
<reference evidence="3" key="1">
    <citation type="submission" date="2022-03" db="EMBL/GenBank/DDBJ databases">
        <authorList>
            <person name="Alioto T."/>
            <person name="Alioto T."/>
            <person name="Gomez Garrido J."/>
        </authorList>
    </citation>
    <scope>NUCLEOTIDE SEQUENCE</scope>
</reference>
<sequence>MGRPNRTPQPGKTPEPKKGQLTSSLRQFLVTPADLATQPHGADGSMASEESAPSSPASEVLTSGTERPPWLDLLRALPTKEDLHSATSALGATIRQDIQALRADMQGLSDRVGHMEATCDSLREAQHTLAEAADSSSEQVRGMALHIEDLDNRGRRNNLRLRGLPETEDSPQQLQEILLEILNEILGRDHQAPIEFVRAHRALRPKGAPDSPPRDVICCLANFALKETILKQARGRQSLTYRNQDLQLFPDLSPATLTYRRALKPLTRVLVAQQIRYRWQMPTGLLVHTQRGPFLVRTHSDYIALGTELQLPAINMRWPDPLDIYTAARNPYPRPALPQRTRGGRQEATRPTGTAR</sequence>
<feature type="region of interest" description="Disordered" evidence="2">
    <location>
        <begin position="329"/>
        <end position="356"/>
    </location>
</feature>
<organism evidence="3 4">
    <name type="scientific">Pelobates cultripes</name>
    <name type="common">Western spadefoot toad</name>
    <dbReference type="NCBI Taxonomy" id="61616"/>
    <lineage>
        <taxon>Eukaryota</taxon>
        <taxon>Metazoa</taxon>
        <taxon>Chordata</taxon>
        <taxon>Craniata</taxon>
        <taxon>Vertebrata</taxon>
        <taxon>Euteleostomi</taxon>
        <taxon>Amphibia</taxon>
        <taxon>Batrachia</taxon>
        <taxon>Anura</taxon>
        <taxon>Pelobatoidea</taxon>
        <taxon>Pelobatidae</taxon>
        <taxon>Pelobates</taxon>
    </lineage>
</organism>
<protein>
    <recommendedName>
        <fullName evidence="5">L1 transposable element RRM domain-containing protein</fullName>
    </recommendedName>
</protein>
<gene>
    <name evidence="3" type="ORF">PECUL_23A057920</name>
</gene>
<keyword evidence="4" id="KW-1185">Reference proteome</keyword>
<dbReference type="AlphaFoldDB" id="A0AAD1SXC3"/>